<dbReference type="Pfam" id="PF10974">
    <property type="entry name" value="DUF2804"/>
    <property type="match status" value="1"/>
</dbReference>
<protein>
    <submittedName>
        <fullName evidence="1">DUF2804 domain-containing protein</fullName>
    </submittedName>
</protein>
<dbReference type="PANTHER" id="PTHR35868:SF4">
    <property type="entry name" value="DUF2804 DOMAIN-CONTAINING PROTEIN"/>
    <property type="match status" value="1"/>
</dbReference>
<sequence>MQALLAPKRLMDQHGRPHYGHFDGVVESLALDEFRYFTEMDKPAGTVAQYFNYKQFQFFTLNTQRYIISGAIADIRYLASGFLYVFDIKRNKLVERTWLRPPKIGYHTEPSPFNGHAHIGCASNGLRIHIQQGLWHINIQTPMVSAKLTLTPAQLSLPMSLCTPTAYSGWTYTQKHNGLAVSGKLTVEHEPQPLNQALGSYDFSAGYMRRETSWRWASFNAHTATGVVGANFAAGVNETGANENVFWVDGKRFLVGAMHFEFSRLSPIRPWKIHSACGQVALRFKVVSVRKEQLNLGLLKSNFRQFIGYFDGVLIDEHQQQHVISHQLGLCEDHYAKW</sequence>
<evidence type="ECO:0000313" key="2">
    <source>
        <dbReference type="Proteomes" id="UP000811844"/>
    </source>
</evidence>
<comment type="caution">
    <text evidence="1">The sequence shown here is derived from an EMBL/GenBank/DDBJ whole genome shotgun (WGS) entry which is preliminary data.</text>
</comment>
<dbReference type="EMBL" id="JAAIKR010000001">
    <property type="protein sequence ID" value="MBR9726382.1"/>
    <property type="molecule type" value="Genomic_DNA"/>
</dbReference>
<proteinExistence type="predicted"/>
<gene>
    <name evidence="1" type="ORF">G3R48_00025</name>
</gene>
<reference evidence="1 2" key="1">
    <citation type="submission" date="2020-02" db="EMBL/GenBank/DDBJ databases">
        <title>Shewanella WXL01 sp. nov., a marine bacterium isolated from green algae in Luhuitou Fringing Reef (Northern South China Sea).</title>
        <authorList>
            <person name="Wang X."/>
        </authorList>
    </citation>
    <scope>NUCLEOTIDE SEQUENCE [LARGE SCALE GENOMIC DNA]</scope>
    <source>
        <strain evidence="1 2">MCCC 1A01895</strain>
    </source>
</reference>
<dbReference type="InterPro" id="IPR021243">
    <property type="entry name" value="DUF2804"/>
</dbReference>
<dbReference type="PANTHER" id="PTHR35868">
    <property type="entry name" value="DUF2804 DOMAIN-CONTAINING PROTEIN-RELATED"/>
    <property type="match status" value="1"/>
</dbReference>
<accession>A0ABS5HXA4</accession>
<evidence type="ECO:0000313" key="1">
    <source>
        <dbReference type="EMBL" id="MBR9726382.1"/>
    </source>
</evidence>
<dbReference type="Proteomes" id="UP000811844">
    <property type="component" value="Unassembled WGS sequence"/>
</dbReference>
<organism evidence="1 2">
    <name type="scientific">Shewanella intestini</name>
    <dbReference type="NCBI Taxonomy" id="2017544"/>
    <lineage>
        <taxon>Bacteria</taxon>
        <taxon>Pseudomonadati</taxon>
        <taxon>Pseudomonadota</taxon>
        <taxon>Gammaproteobacteria</taxon>
        <taxon>Alteromonadales</taxon>
        <taxon>Shewanellaceae</taxon>
        <taxon>Shewanella</taxon>
    </lineage>
</organism>
<name>A0ABS5HXA4_9GAMM</name>
<keyword evidence="2" id="KW-1185">Reference proteome</keyword>